<feature type="compositionally biased region" description="Acidic residues" evidence="1">
    <location>
        <begin position="48"/>
        <end position="57"/>
    </location>
</feature>
<proteinExistence type="predicted"/>
<feature type="compositionally biased region" description="Basic and acidic residues" evidence="1">
    <location>
        <begin position="58"/>
        <end position="67"/>
    </location>
</feature>
<name>A0A1H8Q5L9_9EURY</name>
<evidence type="ECO:0000313" key="3">
    <source>
        <dbReference type="Proteomes" id="UP000198775"/>
    </source>
</evidence>
<feature type="compositionally biased region" description="Basic and acidic residues" evidence="1">
    <location>
        <begin position="18"/>
        <end position="30"/>
    </location>
</feature>
<protein>
    <submittedName>
        <fullName evidence="2">Uncharacterized protein</fullName>
    </submittedName>
</protein>
<dbReference type="InterPro" id="IPR012340">
    <property type="entry name" value="NA-bd_OB-fold"/>
</dbReference>
<organism evidence="2 3">
    <name type="scientific">Halorientalis persicus</name>
    <dbReference type="NCBI Taxonomy" id="1367881"/>
    <lineage>
        <taxon>Archaea</taxon>
        <taxon>Methanobacteriati</taxon>
        <taxon>Methanobacteriota</taxon>
        <taxon>Stenosarchaea group</taxon>
        <taxon>Halobacteria</taxon>
        <taxon>Halobacteriales</taxon>
        <taxon>Haloarculaceae</taxon>
        <taxon>Halorientalis</taxon>
    </lineage>
</organism>
<reference evidence="3" key="1">
    <citation type="submission" date="2016-10" db="EMBL/GenBank/DDBJ databases">
        <authorList>
            <person name="Varghese N."/>
            <person name="Submissions S."/>
        </authorList>
    </citation>
    <scope>NUCLEOTIDE SEQUENCE [LARGE SCALE GENOMIC DNA]</scope>
    <source>
        <strain evidence="3">IBRC-M 10043</strain>
    </source>
</reference>
<evidence type="ECO:0000313" key="2">
    <source>
        <dbReference type="EMBL" id="SEO49552.1"/>
    </source>
</evidence>
<feature type="compositionally biased region" description="Polar residues" evidence="1">
    <location>
        <begin position="131"/>
        <end position="145"/>
    </location>
</feature>
<dbReference type="AlphaFoldDB" id="A0A1H8Q5L9"/>
<dbReference type="RefSeq" id="WP_092661296.1">
    <property type="nucleotide sequence ID" value="NZ_FOCX01000013.1"/>
</dbReference>
<dbReference type="EMBL" id="FOCX01000013">
    <property type="protein sequence ID" value="SEO49552.1"/>
    <property type="molecule type" value="Genomic_DNA"/>
</dbReference>
<accession>A0A1H8Q5L9</accession>
<dbReference type="OrthoDB" id="229979at2157"/>
<gene>
    <name evidence="2" type="ORF">SAMN05216388_101372</name>
</gene>
<evidence type="ECO:0000256" key="1">
    <source>
        <dbReference type="SAM" id="MobiDB-lite"/>
    </source>
</evidence>
<feature type="region of interest" description="Disordered" evidence="1">
    <location>
        <begin position="1"/>
        <end position="159"/>
    </location>
</feature>
<sequence length="368" mass="41268">MYGNNHSHKKASTTEKGALAEKERDPREEQMTVSLADKVSGPEHILEDVAETQAGDELDFRPNKGIDSRGNYYERQNDYDWTRDPAVGRDRRHGETLAQQERRVSREAEMERHREVARDADAAGLERAASSRVQSGVDTTYQQTTADERPDVDPQEQADPRGWLQQDELAAVNQVASSLADEMGDDIQLGRAGLAKLVAQRVLDGADAFDGALGVKRALQRLFDVAETFDEIDVFTTWKTTVEAEVDYLFETPAVGQFQAGYLEDDEGERRKFVYWSKSHQSNGMPTLRVGDRVRLEEVMVNEWNGKACLAITGQHTDITIEERGDGPMHRTGQASDDPSVAPWDVESDTHAWVETVDVDRALERFDG</sequence>
<keyword evidence="3" id="KW-1185">Reference proteome</keyword>
<feature type="compositionally biased region" description="Basic and acidic residues" evidence="1">
    <location>
        <begin position="75"/>
        <end position="121"/>
    </location>
</feature>
<feature type="compositionally biased region" description="Basic residues" evidence="1">
    <location>
        <begin position="1"/>
        <end position="11"/>
    </location>
</feature>
<dbReference type="Gene3D" id="2.40.50.140">
    <property type="entry name" value="Nucleic acid-binding proteins"/>
    <property type="match status" value="1"/>
</dbReference>
<feature type="region of interest" description="Disordered" evidence="1">
    <location>
        <begin position="324"/>
        <end position="344"/>
    </location>
</feature>
<dbReference type="Proteomes" id="UP000198775">
    <property type="component" value="Unassembled WGS sequence"/>
</dbReference>